<dbReference type="AlphaFoldDB" id="A0A9P8CI59"/>
<gene>
    <name evidence="4" type="ORF">BJ878DRAFT_106941</name>
</gene>
<dbReference type="GO" id="GO:0003735">
    <property type="term" value="F:structural constituent of ribosome"/>
    <property type="evidence" value="ECO:0007669"/>
    <property type="project" value="InterPro"/>
</dbReference>
<organism evidence="4 5">
    <name type="scientific">Calycina marina</name>
    <dbReference type="NCBI Taxonomy" id="1763456"/>
    <lineage>
        <taxon>Eukaryota</taxon>
        <taxon>Fungi</taxon>
        <taxon>Dikarya</taxon>
        <taxon>Ascomycota</taxon>
        <taxon>Pezizomycotina</taxon>
        <taxon>Leotiomycetes</taxon>
        <taxon>Helotiales</taxon>
        <taxon>Pezizellaceae</taxon>
        <taxon>Calycina</taxon>
    </lineage>
</organism>
<accession>A0A9P8CI59</accession>
<evidence type="ECO:0000313" key="4">
    <source>
        <dbReference type="EMBL" id="KAG9248024.1"/>
    </source>
</evidence>
<name>A0A9P8CI59_9HELO</name>
<evidence type="ECO:0000256" key="2">
    <source>
        <dbReference type="ARBA" id="ARBA00022980"/>
    </source>
</evidence>
<dbReference type="Gene3D" id="3.30.420.80">
    <property type="entry name" value="Ribosomal protein S11"/>
    <property type="match status" value="1"/>
</dbReference>
<keyword evidence="5" id="KW-1185">Reference proteome</keyword>
<dbReference type="HAMAP" id="MF_01310">
    <property type="entry name" value="Ribosomal_uS11"/>
    <property type="match status" value="1"/>
</dbReference>
<comment type="caution">
    <text evidence="4">The sequence shown here is derived from an EMBL/GenBank/DDBJ whole genome shotgun (WGS) entry which is preliminary data.</text>
</comment>
<keyword evidence="3" id="KW-0687">Ribonucleoprotein</keyword>
<dbReference type="EMBL" id="MU253758">
    <property type="protein sequence ID" value="KAG9248024.1"/>
    <property type="molecule type" value="Genomic_DNA"/>
</dbReference>
<comment type="similarity">
    <text evidence="1">Belongs to the universal ribosomal protein uS11 family.</text>
</comment>
<protein>
    <submittedName>
        <fullName evidence="4">Uncharacterized protein</fullName>
    </submittedName>
</protein>
<dbReference type="InterPro" id="IPR036967">
    <property type="entry name" value="Ribosomal_uS11_sf"/>
</dbReference>
<keyword evidence="2" id="KW-0689">Ribosomal protein</keyword>
<dbReference type="Pfam" id="PF00411">
    <property type="entry name" value="Ribosomal_S11"/>
    <property type="match status" value="1"/>
</dbReference>
<evidence type="ECO:0000256" key="3">
    <source>
        <dbReference type="ARBA" id="ARBA00023274"/>
    </source>
</evidence>
<dbReference type="Proteomes" id="UP000887226">
    <property type="component" value="Unassembled WGS sequence"/>
</dbReference>
<dbReference type="GO" id="GO:0006412">
    <property type="term" value="P:translation"/>
    <property type="evidence" value="ECO:0007669"/>
    <property type="project" value="InterPro"/>
</dbReference>
<dbReference type="SUPFAM" id="SSF53137">
    <property type="entry name" value="Translational machinery components"/>
    <property type="match status" value="1"/>
</dbReference>
<dbReference type="InterPro" id="IPR001971">
    <property type="entry name" value="Ribosomal_uS11"/>
</dbReference>
<sequence length="244" mass="26909">MSRIIPRRLLAQSPLSLITESTHTTQLPLRCIRSLSYTPTRPANLDALSSLDRLAPSSAESTSDLARIIGANQSDRARRNPYYNPNASSIGGAFNPESLSGSYDNDGPDPFKLSVFATKHNTHINIMGPDWTADIDPKTGKQPLKVFISMSAGNIGFKKSQRKHYDAAFQLAGYVFGRMKERGITDRVEKLEVQLRGFGSGREAVTKALLGSEGRFLRDKVRKVSDATRLKFGGTRSQKPRRLG</sequence>
<reference evidence="4" key="1">
    <citation type="journal article" date="2021" name="IMA Fungus">
        <title>Genomic characterization of three marine fungi, including Emericellopsis atlantica sp. nov. with signatures of a generalist lifestyle and marine biomass degradation.</title>
        <authorList>
            <person name="Hagestad O.C."/>
            <person name="Hou L."/>
            <person name="Andersen J.H."/>
            <person name="Hansen E.H."/>
            <person name="Altermark B."/>
            <person name="Li C."/>
            <person name="Kuhnert E."/>
            <person name="Cox R.J."/>
            <person name="Crous P.W."/>
            <person name="Spatafora J.W."/>
            <person name="Lail K."/>
            <person name="Amirebrahimi M."/>
            <person name="Lipzen A."/>
            <person name="Pangilinan J."/>
            <person name="Andreopoulos W."/>
            <person name="Hayes R.D."/>
            <person name="Ng V."/>
            <person name="Grigoriev I.V."/>
            <person name="Jackson S.A."/>
            <person name="Sutton T.D.S."/>
            <person name="Dobson A.D.W."/>
            <person name="Rama T."/>
        </authorList>
    </citation>
    <scope>NUCLEOTIDE SEQUENCE</scope>
    <source>
        <strain evidence="4">TRa3180A</strain>
    </source>
</reference>
<dbReference type="OrthoDB" id="1654884at2759"/>
<evidence type="ECO:0000313" key="5">
    <source>
        <dbReference type="Proteomes" id="UP000887226"/>
    </source>
</evidence>
<evidence type="ECO:0000256" key="1">
    <source>
        <dbReference type="ARBA" id="ARBA00006194"/>
    </source>
</evidence>
<dbReference type="GO" id="GO:0005840">
    <property type="term" value="C:ribosome"/>
    <property type="evidence" value="ECO:0007669"/>
    <property type="project" value="UniProtKB-KW"/>
</dbReference>
<dbReference type="GO" id="GO:1990904">
    <property type="term" value="C:ribonucleoprotein complex"/>
    <property type="evidence" value="ECO:0007669"/>
    <property type="project" value="UniProtKB-KW"/>
</dbReference>
<proteinExistence type="inferred from homology"/>
<dbReference type="PANTHER" id="PTHR11759">
    <property type="entry name" value="40S RIBOSOMAL PROTEIN S14/30S RIBOSOMAL PROTEIN S11"/>
    <property type="match status" value="1"/>
</dbReference>